<dbReference type="EMBL" id="ABFH02000001">
    <property type="protein sequence ID" value="EDZ03635.1"/>
    <property type="molecule type" value="Genomic_DNA"/>
</dbReference>
<comment type="caution">
    <text evidence="3">The sequence shown here is derived from an EMBL/GenBank/DDBJ whole genome shotgun (WGS) entry which is preliminary data.</text>
</comment>
<evidence type="ECO:0000256" key="2">
    <source>
        <dbReference type="SAM" id="Phobius"/>
    </source>
</evidence>
<evidence type="ECO:0000256" key="1">
    <source>
        <dbReference type="SAM" id="MobiDB-lite"/>
    </source>
</evidence>
<keyword evidence="2" id="KW-1133">Transmembrane helix</keyword>
<feature type="region of interest" description="Disordered" evidence="1">
    <location>
        <begin position="209"/>
        <end position="236"/>
    </location>
</feature>
<name>A0A6C8F5N5_SALV4</name>
<evidence type="ECO:0000313" key="3">
    <source>
        <dbReference type="EMBL" id="EDZ03635.1"/>
    </source>
</evidence>
<organism evidence="3 4">
    <name type="scientific">Salmonella virchow (strain SL491)</name>
    <dbReference type="NCBI Taxonomy" id="465517"/>
    <lineage>
        <taxon>Bacteria</taxon>
        <taxon>Pseudomonadati</taxon>
        <taxon>Pseudomonadota</taxon>
        <taxon>Gammaproteobacteria</taxon>
        <taxon>Enterobacterales</taxon>
        <taxon>Enterobacteriaceae</taxon>
        <taxon>Salmonella</taxon>
    </lineage>
</organism>
<accession>A0A6C8F5N5</accession>
<dbReference type="AlphaFoldDB" id="A0A6C8F5N5"/>
<dbReference type="Proteomes" id="UP000003614">
    <property type="component" value="Unassembled WGS sequence"/>
</dbReference>
<keyword evidence="2" id="KW-0812">Transmembrane</keyword>
<feature type="transmembrane region" description="Helical" evidence="2">
    <location>
        <begin position="53"/>
        <end position="70"/>
    </location>
</feature>
<sequence>MFFLAGGFLTFALNISGGFRWLSNVLNLTPDSFNGMLSSTTDKTQRINEIKQIAWVVISIVLAALFGWLNKLRTSKGDRRWDALAKAVGNNAFESLLMEASARQFPIIATLSSRKIYVGLVTCPALENGLSEHLEILPLLSGYRNKDDLTISITTNYHQHYLESGVIGGMSRLNIQDFRVLIPKDEVETISFFDTEAYNKFKEDEARDRKDCRKLGGKKPSTRRRRTVDDAEQSSA</sequence>
<feature type="compositionally biased region" description="Basic residues" evidence="1">
    <location>
        <begin position="215"/>
        <end position="226"/>
    </location>
</feature>
<proteinExistence type="predicted"/>
<reference evidence="3 4" key="1">
    <citation type="journal article" date="2011" name="J. Bacteriol.">
        <title>Comparative genomics of 28 Salmonella enterica isolates: evidence for CRISPR-mediated adaptive sublineage evolution.</title>
        <authorList>
            <person name="Fricke W.F."/>
            <person name="Mammel M.K."/>
            <person name="McDermott P.F."/>
            <person name="Tartera C."/>
            <person name="White D.G."/>
            <person name="Leclerc J.E."/>
            <person name="Ravel J."/>
            <person name="Cebula T.A."/>
        </authorList>
    </citation>
    <scope>NUCLEOTIDE SEQUENCE [LARGE SCALE GENOMIC DNA]</scope>
    <source>
        <strain evidence="3 4">SL491</strain>
    </source>
</reference>
<gene>
    <name evidence="3" type="ORF">SeV_B2397</name>
</gene>
<evidence type="ECO:0000313" key="4">
    <source>
        <dbReference type="Proteomes" id="UP000003614"/>
    </source>
</evidence>
<protein>
    <submittedName>
        <fullName evidence="3">Uncharacterized protein</fullName>
    </submittedName>
</protein>
<keyword evidence="2" id="KW-0472">Membrane</keyword>